<feature type="transmembrane region" description="Helical" evidence="6">
    <location>
        <begin position="70"/>
        <end position="87"/>
    </location>
</feature>
<evidence type="ECO:0000256" key="5">
    <source>
        <dbReference type="ARBA" id="ARBA00023136"/>
    </source>
</evidence>
<gene>
    <name evidence="8" type="ORF">GL267_08510</name>
</gene>
<keyword evidence="2" id="KW-1003">Cell membrane</keyword>
<dbReference type="Gene3D" id="1.20.1250.20">
    <property type="entry name" value="MFS general substrate transporter like domains"/>
    <property type="match status" value="2"/>
</dbReference>
<feature type="transmembrane region" description="Helical" evidence="6">
    <location>
        <begin position="129"/>
        <end position="150"/>
    </location>
</feature>
<dbReference type="GO" id="GO:0022857">
    <property type="term" value="F:transmembrane transporter activity"/>
    <property type="evidence" value="ECO:0007669"/>
    <property type="project" value="InterPro"/>
</dbReference>
<proteinExistence type="predicted"/>
<organism evidence="8">
    <name type="scientific">Acidithiobacillus ferrianus</name>
    <dbReference type="NCBI Taxonomy" id="2678518"/>
    <lineage>
        <taxon>Bacteria</taxon>
        <taxon>Pseudomonadati</taxon>
        <taxon>Pseudomonadota</taxon>
        <taxon>Acidithiobacillia</taxon>
        <taxon>Acidithiobacillales</taxon>
        <taxon>Acidithiobacillaceae</taxon>
        <taxon>Acidithiobacillus</taxon>
    </lineage>
</organism>
<sequence>MPPIIYIFSLCAFAFGFSEFITIGLNSVMATYFNVSVTQIGLTVTFYAAGVVIGAPILTAFAANRPRKHLILAAMLVFSAGNLMTSFSESLTLLLCARFLSGLAHGVFFAVASRVATRLVVPRRAGATLALVFGGLTVAMSLAVPLGTWLGSILGWQIIFFAIAICALIGSLGIATLMPVGSGEATTRGSGWRDLDVLFDRKMLAGASIPMLSYAGSFAFYSFVSPTLLQIAGASVEIISLTLLAYGFGAALGNVLGGRLTDSQGMDRASVILLFGIMLSLGLIAFSLHQSATMIGLVALLGFTTYGVIPPLQSRLLMLAERHRPQTMDVASGMNIAAFNTGVMAGSGIGGVAIHVWGLQSLAPIGTGITAISIFALVCQLTLPSMRALTRTTKVAHVQEEP</sequence>
<accession>A0A845UA83</accession>
<comment type="caution">
    <text evidence="8">The sequence shown here is derived from an EMBL/GenBank/DDBJ whole genome shotgun (WGS) entry which is preliminary data.</text>
</comment>
<keyword evidence="4 6" id="KW-1133">Transmembrane helix</keyword>
<dbReference type="AlphaFoldDB" id="A0A845UA83"/>
<evidence type="ECO:0000313" key="8">
    <source>
        <dbReference type="EMBL" id="NDU42677.1"/>
    </source>
</evidence>
<feature type="transmembrane region" description="Helical" evidence="6">
    <location>
        <begin position="236"/>
        <end position="257"/>
    </location>
</feature>
<name>A0A845UA83_9PROT</name>
<feature type="transmembrane region" description="Helical" evidence="6">
    <location>
        <begin position="333"/>
        <end position="357"/>
    </location>
</feature>
<feature type="domain" description="Major facilitator superfamily (MFS) profile" evidence="7">
    <location>
        <begin position="4"/>
        <end position="394"/>
    </location>
</feature>
<evidence type="ECO:0000256" key="2">
    <source>
        <dbReference type="ARBA" id="ARBA00022475"/>
    </source>
</evidence>
<keyword evidence="5 6" id="KW-0472">Membrane</keyword>
<dbReference type="GO" id="GO:0005886">
    <property type="term" value="C:plasma membrane"/>
    <property type="evidence" value="ECO:0007669"/>
    <property type="project" value="UniProtKB-SubCell"/>
</dbReference>
<evidence type="ECO:0000256" key="3">
    <source>
        <dbReference type="ARBA" id="ARBA00022692"/>
    </source>
</evidence>
<feature type="transmembrane region" description="Helical" evidence="6">
    <location>
        <begin position="363"/>
        <end position="383"/>
    </location>
</feature>
<dbReference type="EMBL" id="WNJL01000034">
    <property type="protein sequence ID" value="NDU42677.1"/>
    <property type="molecule type" value="Genomic_DNA"/>
</dbReference>
<dbReference type="InterPro" id="IPR050189">
    <property type="entry name" value="MFS_Efflux_Transporters"/>
</dbReference>
<dbReference type="CDD" id="cd17324">
    <property type="entry name" value="MFS_NepI_like"/>
    <property type="match status" value="1"/>
</dbReference>
<dbReference type="SUPFAM" id="SSF103473">
    <property type="entry name" value="MFS general substrate transporter"/>
    <property type="match status" value="1"/>
</dbReference>
<dbReference type="PROSITE" id="PS50850">
    <property type="entry name" value="MFS"/>
    <property type="match status" value="1"/>
</dbReference>
<feature type="transmembrane region" description="Helical" evidence="6">
    <location>
        <begin position="294"/>
        <end position="312"/>
    </location>
</feature>
<feature type="transmembrane region" description="Helical" evidence="6">
    <location>
        <begin position="156"/>
        <end position="182"/>
    </location>
</feature>
<feature type="transmembrane region" description="Helical" evidence="6">
    <location>
        <begin position="44"/>
        <end position="63"/>
    </location>
</feature>
<dbReference type="InterPro" id="IPR036259">
    <property type="entry name" value="MFS_trans_sf"/>
</dbReference>
<evidence type="ECO:0000256" key="4">
    <source>
        <dbReference type="ARBA" id="ARBA00022989"/>
    </source>
</evidence>
<evidence type="ECO:0000256" key="6">
    <source>
        <dbReference type="SAM" id="Phobius"/>
    </source>
</evidence>
<protein>
    <submittedName>
        <fullName evidence="8">MFS transporter</fullName>
    </submittedName>
</protein>
<comment type="subcellular location">
    <subcellularLocation>
        <location evidence="1">Cell membrane</location>
        <topology evidence="1">Multi-pass membrane protein</topology>
    </subcellularLocation>
</comment>
<evidence type="ECO:0000256" key="1">
    <source>
        <dbReference type="ARBA" id="ARBA00004651"/>
    </source>
</evidence>
<dbReference type="PANTHER" id="PTHR43124:SF8">
    <property type="entry name" value="INNER MEMBRANE TRANSPORT PROTEIN YDHP"/>
    <property type="match status" value="1"/>
</dbReference>
<dbReference type="InterPro" id="IPR020846">
    <property type="entry name" value="MFS_dom"/>
</dbReference>
<feature type="transmembrane region" description="Helical" evidence="6">
    <location>
        <begin position="269"/>
        <end position="288"/>
    </location>
</feature>
<dbReference type="Pfam" id="PF07690">
    <property type="entry name" value="MFS_1"/>
    <property type="match status" value="2"/>
</dbReference>
<evidence type="ECO:0000259" key="7">
    <source>
        <dbReference type="PROSITE" id="PS50850"/>
    </source>
</evidence>
<dbReference type="PANTHER" id="PTHR43124">
    <property type="entry name" value="PURINE EFFLUX PUMP PBUE"/>
    <property type="match status" value="1"/>
</dbReference>
<reference evidence="8" key="1">
    <citation type="submission" date="2019-11" db="EMBL/GenBank/DDBJ databases">
        <title>Acidithiobacillus ferrianus sp. nov.: a facultatively anaerobic and extremely acidophilic chemolithoautotroph.</title>
        <authorList>
            <person name="Norris P.R."/>
            <person name="Falagan C."/>
            <person name="Moya-Beltran A."/>
            <person name="Castro M."/>
            <person name="Quatrini R."/>
            <person name="Johnson D.B."/>
        </authorList>
    </citation>
    <scope>NUCLEOTIDE SEQUENCE [LARGE SCALE GENOMIC DNA]</scope>
    <source>
        <strain evidence="8">MG</strain>
    </source>
</reference>
<feature type="transmembrane region" description="Helical" evidence="6">
    <location>
        <begin position="99"/>
        <end position="117"/>
    </location>
</feature>
<keyword evidence="3 6" id="KW-0812">Transmembrane</keyword>
<dbReference type="RefSeq" id="WP_163097915.1">
    <property type="nucleotide sequence ID" value="NZ_CP127523.1"/>
</dbReference>
<feature type="transmembrane region" description="Helical" evidence="6">
    <location>
        <begin position="203"/>
        <end position="224"/>
    </location>
</feature>
<dbReference type="InterPro" id="IPR011701">
    <property type="entry name" value="MFS"/>
</dbReference>